<dbReference type="NCBIfam" id="TIGR02564">
    <property type="entry name" value="cas_Csy1"/>
    <property type="match status" value="1"/>
</dbReference>
<organism evidence="1 2">
    <name type="scientific">Candidatus Thiothrix phosphatis</name>
    <dbReference type="NCBI Taxonomy" id="3112415"/>
    <lineage>
        <taxon>Bacteria</taxon>
        <taxon>Pseudomonadati</taxon>
        <taxon>Pseudomonadota</taxon>
        <taxon>Gammaproteobacteria</taxon>
        <taxon>Thiotrichales</taxon>
        <taxon>Thiotrichaceae</taxon>
        <taxon>Thiothrix</taxon>
    </lineage>
</organism>
<dbReference type="InterPro" id="IPR013397">
    <property type="entry name" value="CRISPR-assoc_prot_Csy1"/>
</dbReference>
<sequence>MASPEIATSDAARIRSAINVFLQERLQPKLDKLKEGDDELRQKLIAEHQPAAWIADAARRVGQIQQVTHAIKFTHSSAGGSNWFSTGNPAADARELGSHALEGQLSPDVVGNAAALDVYKFLCLTIDGRSLLDRATTRDPALAEALTNDAAKAAEWLVAFSSLPETKGRLSSHTLAKQLYWPVGEGAYHLLAPLFSSSLAHAVHKRIGEDRFSDAAKAAREAERADKAHPHGYRDYPNLAIQNFGGSKPQNISQLNSERRGENYLLAAIPPVWKSPALRPPLKTETVFSHFFGRRKEVRRLVGVLKEFLRRMANDRNKNINVRETREELVAELCGEALNMAAELRNFMEPGWSAQADCQLNLAEQCWLDPARGLSDEDFATLYRRGDWQIEVSRSFGNWLNASLKTDKTIFGSAEALEWQTMLERELHKELGDE</sequence>
<proteinExistence type="predicted"/>
<dbReference type="EMBL" id="JAYMYJ010000116">
    <property type="protein sequence ID" value="MEB4591963.1"/>
    <property type="molecule type" value="Genomic_DNA"/>
</dbReference>
<dbReference type="CDD" id="cd09735">
    <property type="entry name" value="Csy1_I-F"/>
    <property type="match status" value="1"/>
</dbReference>
<dbReference type="Proteomes" id="UP001308005">
    <property type="component" value="Unassembled WGS sequence"/>
</dbReference>
<evidence type="ECO:0000313" key="1">
    <source>
        <dbReference type="EMBL" id="MEB4591963.1"/>
    </source>
</evidence>
<reference evidence="2" key="1">
    <citation type="submission" date="2023-07" db="EMBL/GenBank/DDBJ databases">
        <title>The carbon used by Thiothrix.</title>
        <authorList>
            <person name="Chen L."/>
        </authorList>
    </citation>
    <scope>NUCLEOTIDE SEQUENCE [LARGE SCALE GENOMIC DNA]</scope>
</reference>
<accession>A0ABU6D0U6</accession>
<comment type="caution">
    <text evidence="1">The sequence shown here is derived from an EMBL/GenBank/DDBJ whole genome shotgun (WGS) entry which is preliminary data.</text>
</comment>
<dbReference type="Pfam" id="PF09611">
    <property type="entry name" value="Cas_Csy1"/>
    <property type="match status" value="1"/>
</dbReference>
<gene>
    <name evidence="1" type="primary">csy1</name>
    <name evidence="1" type="ORF">VSS37_13300</name>
</gene>
<dbReference type="RefSeq" id="WP_324695964.1">
    <property type="nucleotide sequence ID" value="NZ_JAYMYJ010000116.1"/>
</dbReference>
<protein>
    <submittedName>
        <fullName evidence="1">Type I-F CRISPR-associated protein Csy1</fullName>
    </submittedName>
</protein>
<keyword evidence="2" id="KW-1185">Reference proteome</keyword>
<evidence type="ECO:0000313" key="2">
    <source>
        <dbReference type="Proteomes" id="UP001308005"/>
    </source>
</evidence>
<name>A0ABU6D0U6_9GAMM</name>